<keyword evidence="5" id="KW-0560">Oxidoreductase</keyword>
<organism evidence="7 8">
    <name type="scientific">Priapulus caudatus</name>
    <name type="common">Priapulid worm</name>
    <dbReference type="NCBI Taxonomy" id="37621"/>
    <lineage>
        <taxon>Eukaryota</taxon>
        <taxon>Metazoa</taxon>
        <taxon>Ecdysozoa</taxon>
        <taxon>Scalidophora</taxon>
        <taxon>Priapulida</taxon>
        <taxon>Priapulimorpha</taxon>
        <taxon>Priapulimorphida</taxon>
        <taxon>Priapulidae</taxon>
        <taxon>Priapulus</taxon>
    </lineage>
</organism>
<reference evidence="8" key="1">
    <citation type="submission" date="2025-08" db="UniProtKB">
        <authorList>
            <consortium name="RefSeq"/>
        </authorList>
    </citation>
    <scope>IDENTIFICATION</scope>
</reference>
<dbReference type="Pfam" id="PF00067">
    <property type="entry name" value="p450"/>
    <property type="match status" value="2"/>
</dbReference>
<evidence type="ECO:0000256" key="6">
    <source>
        <dbReference type="SAM" id="Phobius"/>
    </source>
</evidence>
<accession>A0ABM1EDG6</accession>
<evidence type="ECO:0000256" key="5">
    <source>
        <dbReference type="RuleBase" id="RU000461"/>
    </source>
</evidence>
<dbReference type="InterPro" id="IPR002401">
    <property type="entry name" value="Cyt_P450_E_grp-I"/>
</dbReference>
<dbReference type="Gene3D" id="1.10.630.10">
    <property type="entry name" value="Cytochrome P450"/>
    <property type="match status" value="1"/>
</dbReference>
<dbReference type="PANTHER" id="PTHR24300">
    <property type="entry name" value="CYTOCHROME P450 508A4-RELATED"/>
    <property type="match status" value="1"/>
</dbReference>
<dbReference type="Proteomes" id="UP000695022">
    <property type="component" value="Unplaced"/>
</dbReference>
<keyword evidence="6" id="KW-0472">Membrane</keyword>
<evidence type="ECO:0000256" key="3">
    <source>
        <dbReference type="ARBA" id="ARBA00023004"/>
    </source>
</evidence>
<dbReference type="GeneID" id="106811198"/>
<evidence type="ECO:0000313" key="7">
    <source>
        <dbReference type="Proteomes" id="UP000695022"/>
    </source>
</evidence>
<keyword evidence="5" id="KW-0349">Heme</keyword>
<comment type="similarity">
    <text evidence="1 5">Belongs to the cytochrome P450 family.</text>
</comment>
<gene>
    <name evidence="8" type="primary">LOC106811198</name>
</gene>
<keyword evidence="6" id="KW-0812">Transmembrane</keyword>
<dbReference type="InterPro" id="IPR036396">
    <property type="entry name" value="Cyt_P450_sf"/>
</dbReference>
<dbReference type="PANTHER" id="PTHR24300:SF403">
    <property type="entry name" value="CYTOCHROME P450 306A1"/>
    <property type="match status" value="1"/>
</dbReference>
<keyword evidence="3 5" id="KW-0408">Iron</keyword>
<keyword evidence="6" id="KW-1133">Transmembrane helix</keyword>
<dbReference type="InterPro" id="IPR001128">
    <property type="entry name" value="Cyt_P450"/>
</dbReference>
<evidence type="ECO:0000256" key="1">
    <source>
        <dbReference type="ARBA" id="ARBA00010617"/>
    </source>
</evidence>
<evidence type="ECO:0000256" key="2">
    <source>
        <dbReference type="ARBA" id="ARBA00022723"/>
    </source>
</evidence>
<dbReference type="PRINTS" id="PR00463">
    <property type="entry name" value="EP450I"/>
</dbReference>
<dbReference type="RefSeq" id="XP_014670237.1">
    <property type="nucleotide sequence ID" value="XM_014814751.1"/>
</dbReference>
<keyword evidence="7" id="KW-1185">Reference proteome</keyword>
<evidence type="ECO:0000313" key="8">
    <source>
        <dbReference type="RefSeq" id="XP_014670237.1"/>
    </source>
</evidence>
<dbReference type="InterPro" id="IPR050182">
    <property type="entry name" value="Cytochrome_P450_fam2"/>
</dbReference>
<dbReference type="PROSITE" id="PS00086">
    <property type="entry name" value="CYTOCHROME_P450"/>
    <property type="match status" value="1"/>
</dbReference>
<dbReference type="InterPro" id="IPR017972">
    <property type="entry name" value="Cyt_P450_CS"/>
</dbReference>
<proteinExistence type="inferred from homology"/>
<keyword evidence="4 5" id="KW-0503">Monooxygenase</keyword>
<protein>
    <submittedName>
        <fullName evidence="8">Cytochrome P450 2U1-like isoform X2</fullName>
    </submittedName>
</protein>
<keyword evidence="2 5" id="KW-0479">Metal-binding</keyword>
<dbReference type="SUPFAM" id="SSF48264">
    <property type="entry name" value="Cytochrome P450"/>
    <property type="match status" value="1"/>
</dbReference>
<feature type="transmembrane region" description="Helical" evidence="6">
    <location>
        <begin position="12"/>
        <end position="31"/>
    </location>
</feature>
<sequence length="475" mass="53355">MATLGIVLLPGQNFLLLSAIVVIAAFVWHYLRRPRNLPPGPRGLPLVGSALSLGERPDLTLKDWAKTYGPVMSVYLGPQLTVVLSNAASAKDAFLKQGDAFSGRPEFPMFDAIINEIITDSNITSGNHGLVFSTGKLWKEQRKFALAKLRGFGVGKVSLESKIKEEISILLVAIKSTNGEAFDIQPLLNTSVCNVICSIMWGNRFEHHDEQFKILMKALNQEIIYDVLKKTQDAHIDTFDKGNIRDFTDAYHHEIQSEKRKPHEKTFTDMELLFVIWDLFMAGTETTSTTMRWAMLFMLKHPKICRKVQVEIDDVIGGGRLPAMADANMMPFTEATIMEIQRLGNIAPLAVPHATSEQVEFRGYTIPANTTVMSNITAIMMDPTYFPNPERFCPERFLDENGRVIKNEAFIPFSVGRRVCLGESLAKMELFLFFTSILQNFDVKLPDGVMEPSFEGIFGATWMPKPHKICICARE</sequence>
<evidence type="ECO:0000256" key="4">
    <source>
        <dbReference type="ARBA" id="ARBA00023033"/>
    </source>
</evidence>
<dbReference type="PRINTS" id="PR00385">
    <property type="entry name" value="P450"/>
</dbReference>
<name>A0ABM1EDG6_PRICU</name>